<dbReference type="InterPro" id="IPR015424">
    <property type="entry name" value="PyrdxlP-dep_Trfase"/>
</dbReference>
<evidence type="ECO:0000256" key="5">
    <source>
        <dbReference type="ARBA" id="ARBA00038398"/>
    </source>
</evidence>
<dbReference type="Gene3D" id="3.90.1150.10">
    <property type="entry name" value="Aspartate Aminotransferase, domain 1"/>
    <property type="match status" value="1"/>
</dbReference>
<reference evidence="8" key="1">
    <citation type="journal article" date="2014" name="Int. J. Syst. Evol. Microbiol.">
        <title>Complete genome sequence of Corynebacterium casei LMG S-19264T (=DSM 44701T), isolated from a smear-ripened cheese.</title>
        <authorList>
            <consortium name="US DOE Joint Genome Institute (JGI-PGF)"/>
            <person name="Walter F."/>
            <person name="Albersmeier A."/>
            <person name="Kalinowski J."/>
            <person name="Ruckert C."/>
        </authorList>
    </citation>
    <scope>NUCLEOTIDE SEQUENCE</scope>
    <source>
        <strain evidence="8">JCM 4477</strain>
    </source>
</reference>
<keyword evidence="4 6" id="KW-0663">Pyridoxal phosphate</keyword>
<evidence type="ECO:0000256" key="6">
    <source>
        <dbReference type="RuleBase" id="RU004508"/>
    </source>
</evidence>
<keyword evidence="9" id="KW-1185">Reference proteome</keyword>
<dbReference type="SUPFAM" id="SSF53383">
    <property type="entry name" value="PLP-dependent transferases"/>
    <property type="match status" value="1"/>
</dbReference>
<proteinExistence type="inferred from homology"/>
<accession>A0A919E1E2</accession>
<comment type="similarity">
    <text evidence="5">Belongs to the DegT/DnrJ/EryC1 family. L-glutamine:2-deoxy-scyllo-inosose/scyllo-inosose aminotransferase subfamily.</text>
</comment>
<keyword evidence="2" id="KW-0032">Aminotransferase</keyword>
<evidence type="ECO:0000256" key="7">
    <source>
        <dbReference type="SAM" id="MobiDB-lite"/>
    </source>
</evidence>
<evidence type="ECO:0008006" key="10">
    <source>
        <dbReference type="Google" id="ProtNLM"/>
    </source>
</evidence>
<comment type="caution">
    <text evidence="8">The sequence shown here is derived from an EMBL/GenBank/DDBJ whole genome shotgun (WGS) entry which is preliminary data.</text>
</comment>
<evidence type="ECO:0000256" key="2">
    <source>
        <dbReference type="ARBA" id="ARBA00022576"/>
    </source>
</evidence>
<dbReference type="RefSeq" id="WP_190205562.1">
    <property type="nucleotide sequence ID" value="NZ_BNBI01000008.1"/>
</dbReference>
<dbReference type="EMBL" id="BNBI01000008">
    <property type="protein sequence ID" value="GHF09862.1"/>
    <property type="molecule type" value="Genomic_DNA"/>
</dbReference>
<name>A0A919E1E2_9ACTN</name>
<evidence type="ECO:0000313" key="9">
    <source>
        <dbReference type="Proteomes" id="UP000630718"/>
    </source>
</evidence>
<evidence type="ECO:0000256" key="1">
    <source>
        <dbReference type="ARBA" id="ARBA00001933"/>
    </source>
</evidence>
<dbReference type="CDD" id="cd00616">
    <property type="entry name" value="AHBA_syn"/>
    <property type="match status" value="1"/>
</dbReference>
<organism evidence="8 9">
    <name type="scientific">Streptomyces fumanus</name>
    <dbReference type="NCBI Taxonomy" id="67302"/>
    <lineage>
        <taxon>Bacteria</taxon>
        <taxon>Bacillati</taxon>
        <taxon>Actinomycetota</taxon>
        <taxon>Actinomycetes</taxon>
        <taxon>Kitasatosporales</taxon>
        <taxon>Streptomycetaceae</taxon>
        <taxon>Streptomyces</taxon>
    </lineage>
</organism>
<evidence type="ECO:0000313" key="8">
    <source>
        <dbReference type="EMBL" id="GHF09862.1"/>
    </source>
</evidence>
<dbReference type="GO" id="GO:0030170">
    <property type="term" value="F:pyridoxal phosphate binding"/>
    <property type="evidence" value="ECO:0007669"/>
    <property type="project" value="TreeGrafter"/>
</dbReference>
<feature type="region of interest" description="Disordered" evidence="7">
    <location>
        <begin position="1"/>
        <end position="20"/>
    </location>
</feature>
<dbReference type="Pfam" id="PF01041">
    <property type="entry name" value="DegT_DnrJ_EryC1"/>
    <property type="match status" value="1"/>
</dbReference>
<dbReference type="InterPro" id="IPR015421">
    <property type="entry name" value="PyrdxlP-dep_Trfase_major"/>
</dbReference>
<keyword evidence="3" id="KW-0808">Transferase</keyword>
<dbReference type="PANTHER" id="PTHR30244:SF34">
    <property type="entry name" value="DTDP-4-AMINO-4,6-DIDEOXYGALACTOSE TRANSAMINASE"/>
    <property type="match status" value="1"/>
</dbReference>
<dbReference type="InterPro" id="IPR015422">
    <property type="entry name" value="PyrdxlP-dep_Trfase_small"/>
</dbReference>
<dbReference type="InterPro" id="IPR000653">
    <property type="entry name" value="DegT/StrS_aminotransferase"/>
</dbReference>
<dbReference type="PANTHER" id="PTHR30244">
    <property type="entry name" value="TRANSAMINASE"/>
    <property type="match status" value="1"/>
</dbReference>
<dbReference type="GO" id="GO:0008483">
    <property type="term" value="F:transaminase activity"/>
    <property type="evidence" value="ECO:0007669"/>
    <property type="project" value="UniProtKB-KW"/>
</dbReference>
<evidence type="ECO:0000256" key="4">
    <source>
        <dbReference type="ARBA" id="ARBA00022898"/>
    </source>
</evidence>
<protein>
    <recommendedName>
        <fullName evidence="10">DegT/DnrJ/EryC1/StrS family aminotransferase</fullName>
    </recommendedName>
</protein>
<comment type="cofactor">
    <cofactor evidence="1">
        <name>pyridoxal 5'-phosphate</name>
        <dbReference type="ChEBI" id="CHEBI:597326"/>
    </cofactor>
</comment>
<sequence length="434" mass="47171">MSTLALKGGPPLVDRHRHRSWPDITDDDRRAVDRALRRGITAGPNAPEIRALEEEYAAYVGVRHCVATSAGTASLHAALAAVGVRPGGQVIVPAYTFVASALAVVHQGAEVVFGDVQPESYNLDPRGLEALITDRTQAIMAVHIHGRPADLDAILAVAGRYGIPVVEDNSQAHGIRYRGKTTGSFGLASGASINQSKNLSGGEGGLFTTDDEELALIARRLVLYGEDVLPEVVRPYWSHGVGYNYRGQEMVCALARSQLRRLDDYNARAQDNAERLTAAIEGIKGLAPPRPSPDAGCSYWKYAVRVRPEELGFDGDPRDLRDRIMGALRAEGVEVSMWQPQPVPAQPVFRRATQVWHPRAEREPLRPWDPADFPVASALCDATLSVGSVKHPLYVQEAGLMDQYAQAFDKVMSHLDTVLSAPFEPSPRPLDSPC</sequence>
<dbReference type="GO" id="GO:0000271">
    <property type="term" value="P:polysaccharide biosynthetic process"/>
    <property type="evidence" value="ECO:0007669"/>
    <property type="project" value="TreeGrafter"/>
</dbReference>
<dbReference type="Gene3D" id="3.40.640.10">
    <property type="entry name" value="Type I PLP-dependent aspartate aminotransferase-like (Major domain)"/>
    <property type="match status" value="1"/>
</dbReference>
<reference evidence="8" key="2">
    <citation type="submission" date="2020-09" db="EMBL/GenBank/DDBJ databases">
        <authorList>
            <person name="Sun Q."/>
            <person name="Ohkuma M."/>
        </authorList>
    </citation>
    <scope>NUCLEOTIDE SEQUENCE</scope>
    <source>
        <strain evidence="8">JCM 4477</strain>
    </source>
</reference>
<dbReference type="Proteomes" id="UP000630718">
    <property type="component" value="Unassembled WGS sequence"/>
</dbReference>
<gene>
    <name evidence="8" type="ORF">GCM10018772_38480</name>
</gene>
<evidence type="ECO:0000256" key="3">
    <source>
        <dbReference type="ARBA" id="ARBA00022679"/>
    </source>
</evidence>
<dbReference type="AlphaFoldDB" id="A0A919E1E2"/>